<sequence>MSGDRPPPRDPAIRGDPVTPYDGERRQNREARVDETMSTVTNDFLFLFRKNYHFPNDDETMVPRRSDRANLPPPGYVTVSEAHLRAGIRFPPPTELIEVLQRCDVNLSQLLFRAMSVAVGLIALFWDRGATMTLKHLSRMGRFTSDTSGRVTFRSKWLDVRTCDPSKNWLSAFFFVKNDCGLIEKWGKMKVLPSPLHVSEEDIMRILKVSDLDHLLFEVRHMSKYTEEEFLFKVGISVHTERSDARMLKPTSRIPEPPSPTSKAAPKRPARGEDPQVSKKKRLEETATNTDKILPGSSPTKLHIPEDVLNHQCIGHNKTSNLASNTSQYFLSNLLLG</sequence>
<feature type="compositionally biased region" description="Basic and acidic residues" evidence="1">
    <location>
        <begin position="270"/>
        <end position="285"/>
    </location>
</feature>
<reference evidence="2 3" key="2">
    <citation type="journal article" date="2017" name="Nature">
        <title>The Apostasia genome and the evolution of orchids.</title>
        <authorList>
            <person name="Zhang G.Q."/>
            <person name="Liu K.W."/>
            <person name="Li Z."/>
            <person name="Lohaus R."/>
            <person name="Hsiao Y.Y."/>
            <person name="Niu S.C."/>
            <person name="Wang J.Y."/>
            <person name="Lin Y.C."/>
            <person name="Xu Q."/>
            <person name="Chen L.J."/>
            <person name="Yoshida K."/>
            <person name="Fujiwara S."/>
            <person name="Wang Z.W."/>
            <person name="Zhang Y.Q."/>
            <person name="Mitsuda N."/>
            <person name="Wang M."/>
            <person name="Liu G.H."/>
            <person name="Pecoraro L."/>
            <person name="Huang H.X."/>
            <person name="Xiao X.J."/>
            <person name="Lin M."/>
            <person name="Wu X.Y."/>
            <person name="Wu W.L."/>
            <person name="Chen Y.Y."/>
            <person name="Chang S.B."/>
            <person name="Sakamoto S."/>
            <person name="Ohme-Takagi M."/>
            <person name="Yagi M."/>
            <person name="Zeng S.J."/>
            <person name="Shen C.Y."/>
            <person name="Yeh C.M."/>
            <person name="Luo Y.B."/>
            <person name="Tsai W.C."/>
            <person name="Van de Peer Y."/>
            <person name="Liu Z.J."/>
        </authorList>
    </citation>
    <scope>NUCLEOTIDE SEQUENCE [LARGE SCALE GENOMIC DNA]</scope>
    <source>
        <tissue evidence="2">The whole plant</tissue>
    </source>
</reference>
<organism evidence="2 3">
    <name type="scientific">Dendrobium catenatum</name>
    <dbReference type="NCBI Taxonomy" id="906689"/>
    <lineage>
        <taxon>Eukaryota</taxon>
        <taxon>Viridiplantae</taxon>
        <taxon>Streptophyta</taxon>
        <taxon>Embryophyta</taxon>
        <taxon>Tracheophyta</taxon>
        <taxon>Spermatophyta</taxon>
        <taxon>Magnoliopsida</taxon>
        <taxon>Liliopsida</taxon>
        <taxon>Asparagales</taxon>
        <taxon>Orchidaceae</taxon>
        <taxon>Epidendroideae</taxon>
        <taxon>Malaxideae</taxon>
        <taxon>Dendrobiinae</taxon>
        <taxon>Dendrobium</taxon>
    </lineage>
</organism>
<feature type="compositionally biased region" description="Basic and acidic residues" evidence="1">
    <location>
        <begin position="1"/>
        <end position="13"/>
    </location>
</feature>
<reference evidence="2 3" key="1">
    <citation type="journal article" date="2016" name="Sci. Rep.">
        <title>The Dendrobium catenatum Lindl. genome sequence provides insights into polysaccharide synthase, floral development and adaptive evolution.</title>
        <authorList>
            <person name="Zhang G.Q."/>
            <person name="Xu Q."/>
            <person name="Bian C."/>
            <person name="Tsai W.C."/>
            <person name="Yeh C.M."/>
            <person name="Liu K.W."/>
            <person name="Yoshida K."/>
            <person name="Zhang L.S."/>
            <person name="Chang S.B."/>
            <person name="Chen F."/>
            <person name="Shi Y."/>
            <person name="Su Y.Y."/>
            <person name="Zhang Y.Q."/>
            <person name="Chen L.J."/>
            <person name="Yin Y."/>
            <person name="Lin M."/>
            <person name="Huang H."/>
            <person name="Deng H."/>
            <person name="Wang Z.W."/>
            <person name="Zhu S.L."/>
            <person name="Zhao X."/>
            <person name="Deng C."/>
            <person name="Niu S.C."/>
            <person name="Huang J."/>
            <person name="Wang M."/>
            <person name="Liu G.H."/>
            <person name="Yang H.J."/>
            <person name="Xiao X.J."/>
            <person name="Hsiao Y.Y."/>
            <person name="Wu W.L."/>
            <person name="Chen Y.Y."/>
            <person name="Mitsuda N."/>
            <person name="Ohme-Takagi M."/>
            <person name="Luo Y.B."/>
            <person name="Van de Peer Y."/>
            <person name="Liu Z.J."/>
        </authorList>
    </citation>
    <scope>NUCLEOTIDE SEQUENCE [LARGE SCALE GENOMIC DNA]</scope>
    <source>
        <tissue evidence="2">The whole plant</tissue>
    </source>
</reference>
<feature type="region of interest" description="Disordered" evidence="1">
    <location>
        <begin position="1"/>
        <end position="34"/>
    </location>
</feature>
<evidence type="ECO:0000313" key="3">
    <source>
        <dbReference type="Proteomes" id="UP000233837"/>
    </source>
</evidence>
<dbReference type="Proteomes" id="UP000233837">
    <property type="component" value="Unassembled WGS sequence"/>
</dbReference>
<protein>
    <submittedName>
        <fullName evidence="2">Uncharacterized protein</fullName>
    </submittedName>
</protein>
<dbReference type="AlphaFoldDB" id="A0A2I0VJB4"/>
<evidence type="ECO:0000313" key="2">
    <source>
        <dbReference type="EMBL" id="PKU63510.1"/>
    </source>
</evidence>
<feature type="region of interest" description="Disordered" evidence="1">
    <location>
        <begin position="243"/>
        <end position="299"/>
    </location>
</feature>
<gene>
    <name evidence="2" type="ORF">MA16_Dca022428</name>
</gene>
<keyword evidence="3" id="KW-1185">Reference proteome</keyword>
<accession>A0A2I0VJB4</accession>
<feature type="compositionally biased region" description="Basic and acidic residues" evidence="1">
    <location>
        <begin position="22"/>
        <end position="34"/>
    </location>
</feature>
<name>A0A2I0VJB4_9ASPA</name>
<evidence type="ECO:0000256" key="1">
    <source>
        <dbReference type="SAM" id="MobiDB-lite"/>
    </source>
</evidence>
<proteinExistence type="predicted"/>
<dbReference type="EMBL" id="KZ503485">
    <property type="protein sequence ID" value="PKU63510.1"/>
    <property type="molecule type" value="Genomic_DNA"/>
</dbReference>